<feature type="compositionally biased region" description="Low complexity" evidence="1">
    <location>
        <begin position="110"/>
        <end position="122"/>
    </location>
</feature>
<proteinExistence type="predicted"/>
<dbReference type="Proteomes" id="UP000001219">
    <property type="component" value="Plasmid pGBRO01"/>
</dbReference>
<dbReference type="RefSeq" id="WP_012836517.1">
    <property type="nucleotide sequence ID" value="NC_013442.1"/>
</dbReference>
<keyword evidence="3" id="KW-1185">Reference proteome</keyword>
<feature type="region of interest" description="Disordered" evidence="1">
    <location>
        <begin position="92"/>
        <end position="122"/>
    </location>
</feature>
<dbReference type="HOGENOM" id="CLU_1400751_0_0_11"/>
<name>D0LFJ8_GORB4</name>
<sequence length="194" mass="22025">MSEIQAAVHARYRQELKDMDRGSYEDLVMRRTAELEAQIAQRISETEHSMIRAWEKEMGRVADYTERMGLLNQARLSAQETVLHEALWEGYQAAEDNPTENDREPASPKSAMPAWAASESPASPEMERLAELVWPDQPIRWQLWAADLLQSRATESMNLPQGPHDQLATELERVVSAALAEHDALIARKPPPQQ</sequence>
<geneLocation type="plasmid" evidence="2 3">
    <name>pGBRO01</name>
</geneLocation>
<gene>
    <name evidence="2" type="ORF">Gbro_4934</name>
</gene>
<dbReference type="EMBL" id="CP001803">
    <property type="protein sequence ID" value="ACY24047.1"/>
    <property type="molecule type" value="Genomic_DNA"/>
</dbReference>
<keyword evidence="2" id="KW-0614">Plasmid</keyword>
<evidence type="ECO:0000313" key="3">
    <source>
        <dbReference type="Proteomes" id="UP000001219"/>
    </source>
</evidence>
<accession>D0LFJ8</accession>
<dbReference type="eggNOG" id="ENOG50340RG">
    <property type="taxonomic scope" value="Bacteria"/>
</dbReference>
<reference evidence="2 3" key="1">
    <citation type="journal article" date="2010" name="Stand. Genomic Sci.">
        <title>Complete genome sequence of Gordonia bronchialis type strain (3410).</title>
        <authorList>
            <person name="Ivanova N."/>
            <person name="Sikorski J."/>
            <person name="Jando M."/>
            <person name="Lapidus A."/>
            <person name="Nolan M."/>
            <person name="Lucas S."/>
            <person name="Del Rio T.G."/>
            <person name="Tice H."/>
            <person name="Copeland A."/>
            <person name="Cheng J.F."/>
            <person name="Chen F."/>
            <person name="Bruce D."/>
            <person name="Goodwin L."/>
            <person name="Pitluck S."/>
            <person name="Mavromatis K."/>
            <person name="Ovchinnikova G."/>
            <person name="Pati A."/>
            <person name="Chen A."/>
            <person name="Palaniappan K."/>
            <person name="Land M."/>
            <person name="Hauser L."/>
            <person name="Chang Y.J."/>
            <person name="Jeffries C.D."/>
            <person name="Chain P."/>
            <person name="Saunders E."/>
            <person name="Han C."/>
            <person name="Detter J.C."/>
            <person name="Brettin T."/>
            <person name="Rohde M."/>
            <person name="Goker M."/>
            <person name="Bristow J."/>
            <person name="Eisen J.A."/>
            <person name="Markowitz V."/>
            <person name="Hugenholtz P."/>
            <person name="Klenk H.P."/>
            <person name="Kyrpides N.C."/>
        </authorList>
    </citation>
    <scope>NUCLEOTIDE SEQUENCE [LARGE SCALE GENOMIC DNA]</scope>
    <source>
        <strain evidence="3">ATCC 25592 / DSM 43247 / BCRC 13721 / JCM 3198 / KCTC 3076 / NBRC 16047 / NCTC 10667</strain>
        <plasmid evidence="3">pGBRO01</plasmid>
    </source>
</reference>
<evidence type="ECO:0000256" key="1">
    <source>
        <dbReference type="SAM" id="MobiDB-lite"/>
    </source>
</evidence>
<protein>
    <submittedName>
        <fullName evidence="2">Uncharacterized protein</fullName>
    </submittedName>
</protein>
<evidence type="ECO:0000313" key="2">
    <source>
        <dbReference type="EMBL" id="ACY24047.1"/>
    </source>
</evidence>
<organism evidence="2 3">
    <name type="scientific">Gordonia bronchialis (strain ATCC 25592 / DSM 43247 / BCRC 13721 / JCM 3198 / KCTC 3076 / NBRC 16047 / NCTC 10667)</name>
    <name type="common">Rhodococcus bronchialis</name>
    <dbReference type="NCBI Taxonomy" id="526226"/>
    <lineage>
        <taxon>Bacteria</taxon>
        <taxon>Bacillati</taxon>
        <taxon>Actinomycetota</taxon>
        <taxon>Actinomycetes</taxon>
        <taxon>Mycobacteriales</taxon>
        <taxon>Gordoniaceae</taxon>
        <taxon>Gordonia</taxon>
    </lineage>
</organism>
<dbReference type="KEGG" id="gbr:Gbro_4934"/>
<dbReference type="AlphaFoldDB" id="D0LFJ8"/>